<evidence type="ECO:0000259" key="14">
    <source>
        <dbReference type="SMART" id="SM00382"/>
    </source>
</evidence>
<accession>A0A4V2SX34</accession>
<evidence type="ECO:0000256" key="12">
    <source>
        <dbReference type="ARBA" id="ARBA00025337"/>
    </source>
</evidence>
<gene>
    <name evidence="16" type="ORF">EDD73_10947</name>
</gene>
<keyword evidence="16" id="KW-0966">Cell projection</keyword>
<evidence type="ECO:0000256" key="6">
    <source>
        <dbReference type="ARBA" id="ARBA00022741"/>
    </source>
</evidence>
<dbReference type="InterPro" id="IPR020006">
    <property type="entry name" value="FlhF"/>
</dbReference>
<keyword evidence="5" id="KW-1003">Cell membrane</keyword>
<evidence type="ECO:0000256" key="9">
    <source>
        <dbReference type="ARBA" id="ARBA00023134"/>
    </source>
</evidence>
<dbReference type="GO" id="GO:0005886">
    <property type="term" value="C:plasma membrane"/>
    <property type="evidence" value="ECO:0007669"/>
    <property type="project" value="UniProtKB-SubCell"/>
</dbReference>
<evidence type="ECO:0000313" key="17">
    <source>
        <dbReference type="Proteomes" id="UP000294813"/>
    </source>
</evidence>
<dbReference type="PANTHER" id="PTHR43134">
    <property type="entry name" value="SIGNAL RECOGNITION PARTICLE RECEPTOR SUBUNIT ALPHA"/>
    <property type="match status" value="1"/>
</dbReference>
<evidence type="ECO:0000256" key="3">
    <source>
        <dbReference type="ARBA" id="ARBA00014919"/>
    </source>
</evidence>
<dbReference type="SMART" id="SM00962">
    <property type="entry name" value="SRP54"/>
    <property type="match status" value="1"/>
</dbReference>
<keyword evidence="16" id="KW-0969">Cilium</keyword>
<evidence type="ECO:0000313" key="16">
    <source>
        <dbReference type="EMBL" id="TCP64506.1"/>
    </source>
</evidence>
<dbReference type="NCBIfam" id="TIGR03499">
    <property type="entry name" value="FlhF"/>
    <property type="match status" value="1"/>
</dbReference>
<keyword evidence="17" id="KW-1185">Reference proteome</keyword>
<dbReference type="RefSeq" id="WP_264672915.1">
    <property type="nucleotide sequence ID" value="NZ_JAOQNU010000009.1"/>
</dbReference>
<evidence type="ECO:0000256" key="7">
    <source>
        <dbReference type="ARBA" id="ARBA00022795"/>
    </source>
</evidence>
<dbReference type="InterPro" id="IPR027417">
    <property type="entry name" value="P-loop_NTPase"/>
</dbReference>
<evidence type="ECO:0000256" key="8">
    <source>
        <dbReference type="ARBA" id="ARBA00022927"/>
    </source>
</evidence>
<evidence type="ECO:0000256" key="5">
    <source>
        <dbReference type="ARBA" id="ARBA00022475"/>
    </source>
</evidence>
<protein>
    <recommendedName>
        <fullName evidence="3 13">Flagellar biosynthesis protein FlhF</fullName>
    </recommendedName>
</protein>
<dbReference type="GO" id="GO:0006614">
    <property type="term" value="P:SRP-dependent cotranslational protein targeting to membrane"/>
    <property type="evidence" value="ECO:0007669"/>
    <property type="project" value="UniProtKB-UniRule"/>
</dbReference>
<evidence type="ECO:0000259" key="15">
    <source>
        <dbReference type="SMART" id="SM00962"/>
    </source>
</evidence>
<dbReference type="Gene3D" id="3.40.50.300">
    <property type="entry name" value="P-loop containing nucleotide triphosphate hydrolases"/>
    <property type="match status" value="1"/>
</dbReference>
<dbReference type="AlphaFoldDB" id="A0A4V2SX34"/>
<evidence type="ECO:0000256" key="2">
    <source>
        <dbReference type="ARBA" id="ARBA00008531"/>
    </source>
</evidence>
<evidence type="ECO:0000256" key="11">
    <source>
        <dbReference type="ARBA" id="ARBA00023225"/>
    </source>
</evidence>
<dbReference type="GO" id="GO:0005525">
    <property type="term" value="F:GTP binding"/>
    <property type="evidence" value="ECO:0007669"/>
    <property type="project" value="UniProtKB-UniRule"/>
</dbReference>
<evidence type="ECO:0000256" key="4">
    <source>
        <dbReference type="ARBA" id="ARBA00022448"/>
    </source>
</evidence>
<dbReference type="Pfam" id="PF00448">
    <property type="entry name" value="SRP54"/>
    <property type="match status" value="1"/>
</dbReference>
<comment type="caution">
    <text evidence="16">The sequence shown here is derived from an EMBL/GenBank/DDBJ whole genome shotgun (WGS) entry which is preliminary data.</text>
</comment>
<keyword evidence="10" id="KW-0472">Membrane</keyword>
<dbReference type="Proteomes" id="UP000294813">
    <property type="component" value="Unassembled WGS sequence"/>
</dbReference>
<feature type="domain" description="SRP54-type proteins GTP-binding" evidence="15">
    <location>
        <begin position="210"/>
        <end position="401"/>
    </location>
</feature>
<evidence type="ECO:0000256" key="1">
    <source>
        <dbReference type="ARBA" id="ARBA00004413"/>
    </source>
</evidence>
<dbReference type="InterPro" id="IPR000897">
    <property type="entry name" value="SRP54_GTPase_dom"/>
</dbReference>
<proteinExistence type="inferred from homology"/>
<dbReference type="GO" id="GO:0044781">
    <property type="term" value="P:bacterial-type flagellum organization"/>
    <property type="evidence" value="ECO:0007669"/>
    <property type="project" value="UniProtKB-UniRule"/>
</dbReference>
<keyword evidence="6" id="KW-0547">Nucleotide-binding</keyword>
<keyword evidence="8" id="KW-0653">Protein transport</keyword>
<organism evidence="16 17">
    <name type="scientific">Heliophilum fasciatum</name>
    <dbReference type="NCBI Taxonomy" id="35700"/>
    <lineage>
        <taxon>Bacteria</taxon>
        <taxon>Bacillati</taxon>
        <taxon>Bacillota</taxon>
        <taxon>Clostridia</taxon>
        <taxon>Eubacteriales</taxon>
        <taxon>Heliobacteriaceae</taxon>
        <taxon>Heliophilum</taxon>
    </lineage>
</organism>
<dbReference type="Gene3D" id="1.20.120.1380">
    <property type="entry name" value="Flagellar FlhF biosynthesis protein, N domain"/>
    <property type="match status" value="1"/>
</dbReference>
<keyword evidence="4" id="KW-0813">Transport</keyword>
<dbReference type="FunFam" id="3.40.50.300:FF:000695">
    <property type="entry name" value="Flagellar biosynthesis regulator FlhF"/>
    <property type="match status" value="1"/>
</dbReference>
<comment type="subcellular location">
    <subcellularLocation>
        <location evidence="1">Cell membrane</location>
        <topology evidence="1">Peripheral membrane protein</topology>
        <orientation evidence="1">Cytoplasmic side</orientation>
    </subcellularLocation>
</comment>
<dbReference type="GO" id="GO:0003924">
    <property type="term" value="F:GTPase activity"/>
    <property type="evidence" value="ECO:0007669"/>
    <property type="project" value="UniProtKB-UniRule"/>
</dbReference>
<evidence type="ECO:0000256" key="10">
    <source>
        <dbReference type="ARBA" id="ARBA00023136"/>
    </source>
</evidence>
<dbReference type="PANTHER" id="PTHR43134:SF3">
    <property type="entry name" value="FLAGELLAR BIOSYNTHESIS PROTEIN FLHF"/>
    <property type="match status" value="1"/>
</dbReference>
<keyword evidence="16" id="KW-0282">Flagellum</keyword>
<dbReference type="GO" id="GO:0015031">
    <property type="term" value="P:protein transport"/>
    <property type="evidence" value="ECO:0007669"/>
    <property type="project" value="UniProtKB-KW"/>
</dbReference>
<evidence type="ECO:0000256" key="13">
    <source>
        <dbReference type="NCBIfam" id="TIGR03499"/>
    </source>
</evidence>
<reference evidence="16 17" key="1">
    <citation type="submission" date="2019-03" db="EMBL/GenBank/DDBJ databases">
        <title>Genomic Encyclopedia of Type Strains, Phase IV (KMG-IV): sequencing the most valuable type-strain genomes for metagenomic binning, comparative biology and taxonomic classification.</title>
        <authorList>
            <person name="Goeker M."/>
        </authorList>
    </citation>
    <scope>NUCLEOTIDE SEQUENCE [LARGE SCALE GENOMIC DNA]</scope>
    <source>
        <strain evidence="16 17">DSM 11170</strain>
    </source>
</reference>
<dbReference type="CDD" id="cd17873">
    <property type="entry name" value="FlhF"/>
    <property type="match status" value="1"/>
</dbReference>
<dbReference type="InterPro" id="IPR047040">
    <property type="entry name" value="FlhF__GTPase_dom"/>
</dbReference>
<comment type="function">
    <text evidence="12">Necessary for flagellar biosynthesis. May be involved in translocation of the flagellum.</text>
</comment>
<dbReference type="EMBL" id="SLXT01000009">
    <property type="protein sequence ID" value="TCP64506.1"/>
    <property type="molecule type" value="Genomic_DNA"/>
</dbReference>
<feature type="domain" description="AAA+ ATPase" evidence="14">
    <location>
        <begin position="209"/>
        <end position="355"/>
    </location>
</feature>
<dbReference type="GO" id="GO:0005047">
    <property type="term" value="F:signal recognition particle binding"/>
    <property type="evidence" value="ECO:0007669"/>
    <property type="project" value="TreeGrafter"/>
</dbReference>
<comment type="similarity">
    <text evidence="2">Belongs to the GTP-binding SRP family.</text>
</comment>
<dbReference type="SUPFAM" id="SSF52540">
    <property type="entry name" value="P-loop containing nucleoside triphosphate hydrolases"/>
    <property type="match status" value="1"/>
</dbReference>
<dbReference type="InterPro" id="IPR003593">
    <property type="entry name" value="AAA+_ATPase"/>
</dbReference>
<keyword evidence="9" id="KW-0342">GTP-binding</keyword>
<sequence>MRVKRFVGATMQEAMARLKSEMGADAVILHTRKVQNRRFFGLISREMIEITGAVEEPTFAAKETTLSKLNPSTLQLKPTQTRLSASTIAPPSQPAVGSSFTLIPSSPAPNPMKESDPLKETMAAEMVEIKGMVGEILERLNQPAEDLPSDIHRIHQLLIKNDVELRLADQICSKIMPLDTRQNNQQAIALIQAILGQPKPIVLPPPGNGSHVVMMIGPTGVGKTTTIAKLAATFSIVQKRKVGLITADTYRIAAVEQLRTFGEIIGVPVEVVFSPPTLRTAIERNWDKDLILIDTAGRSHKHERQMEELRAFVEAAQPSSLCLVLSMTTKGKDLDQILNSYNHLNFERIIFTKMDETTQYGTMLQVIQQTGNPLSYVTTGQNVPDDIEIADPAKLARLIFGEMQ</sequence>
<dbReference type="SMART" id="SM00382">
    <property type="entry name" value="AAA"/>
    <property type="match status" value="1"/>
</dbReference>
<keyword evidence="11" id="KW-1006">Bacterial flagellum protein export</keyword>
<keyword evidence="7" id="KW-1005">Bacterial flagellum biogenesis</keyword>
<name>A0A4V2SX34_9FIRM</name>